<gene>
    <name evidence="1" type="ORF">NOF55_10580</name>
</gene>
<comment type="caution">
    <text evidence="1">The sequence shown here is derived from an EMBL/GenBank/DDBJ whole genome shotgun (WGS) entry which is preliminary data.</text>
</comment>
<evidence type="ECO:0000313" key="2">
    <source>
        <dbReference type="Proteomes" id="UP001208771"/>
    </source>
</evidence>
<protein>
    <submittedName>
        <fullName evidence="1">Uncharacterized protein</fullName>
    </submittedName>
</protein>
<keyword evidence="2" id="KW-1185">Reference proteome</keyword>
<dbReference type="AlphaFoldDB" id="A0AAE3SUX8"/>
<reference evidence="1" key="1">
    <citation type="submission" date="2022-07" db="EMBL/GenBank/DDBJ databases">
        <title>Ectorhizobium quercum gen.nov., sp. nov.</title>
        <authorList>
            <person name="Ma T."/>
            <person name="Li Y."/>
        </authorList>
    </citation>
    <scope>NUCLEOTIDE SEQUENCE</scope>
    <source>
        <strain evidence="1">BDR2-2</strain>
    </source>
</reference>
<accession>A0AAE3SUX8</accession>
<dbReference type="RefSeq" id="WP_306411336.1">
    <property type="nucleotide sequence ID" value="NZ_JANFPI010000003.1"/>
</dbReference>
<proteinExistence type="predicted"/>
<sequence>MYPGSIPGEASNIFNILSLLFKAVSRKGKRLGEMQAWPFRVDLRDGCLTPVAVFYAALRTSLESAPARD</sequence>
<evidence type="ECO:0000313" key="1">
    <source>
        <dbReference type="EMBL" id="MCX8997552.1"/>
    </source>
</evidence>
<dbReference type="Proteomes" id="UP001208771">
    <property type="component" value="Unassembled WGS sequence"/>
</dbReference>
<organism evidence="1 2">
    <name type="scientific">Ectorhizobium quercum</name>
    <dbReference type="NCBI Taxonomy" id="2965071"/>
    <lineage>
        <taxon>Bacteria</taxon>
        <taxon>Pseudomonadati</taxon>
        <taxon>Pseudomonadota</taxon>
        <taxon>Alphaproteobacteria</taxon>
        <taxon>Hyphomicrobiales</taxon>
        <taxon>Rhizobiaceae</taxon>
        <taxon>Ectorhizobium</taxon>
    </lineage>
</organism>
<name>A0AAE3SUX8_9HYPH</name>
<dbReference type="EMBL" id="JANFPI010000003">
    <property type="protein sequence ID" value="MCX8997552.1"/>
    <property type="molecule type" value="Genomic_DNA"/>
</dbReference>